<name>A0A452Q9B5_URSAM</name>
<dbReference type="AlphaFoldDB" id="A0A452Q9B5"/>
<keyword evidence="2" id="KW-0677">Repeat</keyword>
<proteinExistence type="predicted"/>
<feature type="signal peptide" evidence="3">
    <location>
        <begin position="1"/>
        <end position="34"/>
    </location>
</feature>
<gene>
    <name evidence="4" type="primary">LGI1</name>
</gene>
<dbReference type="SUPFAM" id="SSF52058">
    <property type="entry name" value="L domain-like"/>
    <property type="match status" value="1"/>
</dbReference>
<dbReference type="Proteomes" id="UP000291022">
    <property type="component" value="Unassembled WGS sequence"/>
</dbReference>
<dbReference type="InterPro" id="IPR003591">
    <property type="entry name" value="Leu-rich_rpt_typical-subtyp"/>
</dbReference>
<sequence>MESERSQRMGNACIPLKRIAYFLCLLSALLLTEGKKPAKPKCPAVCTCTKDNALCENARSIPRTVPPDVISLSFVRSGFTEISEGSFLFTPSLQLLLFTSNSFDVISDDAFIGLPHLEYLFIENNNIKSISRHTFRGLKSLIHLVCTAGRLGAPQMAVGAAFLAAEPSGTETNVLLEPVWSASERRLSSRFHSHHQRFSQVNQEDTRVEGMVTPSVGKDRLSAIANA</sequence>
<accession>A0A452Q9B5</accession>
<dbReference type="InterPro" id="IPR001611">
    <property type="entry name" value="Leu-rich_rpt"/>
</dbReference>
<dbReference type="Ensembl" id="ENSUAMT00000001044.1">
    <property type="protein sequence ID" value="ENSUAMP00000000910.1"/>
    <property type="gene ID" value="ENSUAMG00000000616.1"/>
</dbReference>
<evidence type="ECO:0000256" key="3">
    <source>
        <dbReference type="SAM" id="SignalP"/>
    </source>
</evidence>
<reference evidence="4" key="3">
    <citation type="submission" date="2025-09" db="UniProtKB">
        <authorList>
            <consortium name="Ensembl"/>
        </authorList>
    </citation>
    <scope>IDENTIFICATION</scope>
</reference>
<feature type="chain" id="PRO_5019174063" evidence="3">
    <location>
        <begin position="35"/>
        <end position="227"/>
    </location>
</feature>
<dbReference type="InterPro" id="IPR032675">
    <property type="entry name" value="LRR_dom_sf"/>
</dbReference>
<dbReference type="SMART" id="SM00369">
    <property type="entry name" value="LRR_TYP"/>
    <property type="match status" value="2"/>
</dbReference>
<dbReference type="PANTHER" id="PTHR24367">
    <property type="entry name" value="LEUCINE-RICH REPEAT-CONTAINING PROTEIN"/>
    <property type="match status" value="1"/>
</dbReference>
<dbReference type="Pfam" id="PF13855">
    <property type="entry name" value="LRR_8"/>
    <property type="match status" value="1"/>
</dbReference>
<evidence type="ECO:0000313" key="5">
    <source>
        <dbReference type="Proteomes" id="UP000291022"/>
    </source>
</evidence>
<evidence type="ECO:0000256" key="1">
    <source>
        <dbReference type="ARBA" id="ARBA00022614"/>
    </source>
</evidence>
<reference evidence="4" key="2">
    <citation type="submission" date="2025-08" db="UniProtKB">
        <authorList>
            <consortium name="Ensembl"/>
        </authorList>
    </citation>
    <scope>IDENTIFICATION</scope>
</reference>
<evidence type="ECO:0000256" key="2">
    <source>
        <dbReference type="ARBA" id="ARBA00022737"/>
    </source>
</evidence>
<evidence type="ECO:0000313" key="4">
    <source>
        <dbReference type="Ensembl" id="ENSUAMP00000000910.1"/>
    </source>
</evidence>
<dbReference type="InterPro" id="IPR051295">
    <property type="entry name" value="LGI_related"/>
</dbReference>
<dbReference type="Gene3D" id="3.80.10.10">
    <property type="entry name" value="Ribonuclease Inhibitor"/>
    <property type="match status" value="1"/>
</dbReference>
<dbReference type="GO" id="GO:0005615">
    <property type="term" value="C:extracellular space"/>
    <property type="evidence" value="ECO:0007669"/>
    <property type="project" value="TreeGrafter"/>
</dbReference>
<dbReference type="GeneTree" id="ENSGT00940000159793"/>
<organism evidence="4 5">
    <name type="scientific">Ursus americanus</name>
    <name type="common">American black bear</name>
    <name type="synonym">Euarctos americanus</name>
    <dbReference type="NCBI Taxonomy" id="9643"/>
    <lineage>
        <taxon>Eukaryota</taxon>
        <taxon>Metazoa</taxon>
        <taxon>Chordata</taxon>
        <taxon>Craniata</taxon>
        <taxon>Vertebrata</taxon>
        <taxon>Euteleostomi</taxon>
        <taxon>Mammalia</taxon>
        <taxon>Eutheria</taxon>
        <taxon>Laurasiatheria</taxon>
        <taxon>Carnivora</taxon>
        <taxon>Caniformia</taxon>
        <taxon>Ursidae</taxon>
        <taxon>Ursus</taxon>
    </lineage>
</organism>
<keyword evidence="5" id="KW-1185">Reference proteome</keyword>
<reference evidence="5" key="1">
    <citation type="submission" date="2016-06" db="EMBL/GenBank/DDBJ databases">
        <title>De novo assembly and RNA-Seq shows season-dependent expression and editing in black bear kidneys.</title>
        <authorList>
            <person name="Korstanje R."/>
            <person name="Srivastava A."/>
            <person name="Sarsani V.K."/>
            <person name="Sheehan S.M."/>
            <person name="Seger R.L."/>
            <person name="Barter M.E."/>
            <person name="Lindqvist C."/>
            <person name="Brody L.C."/>
            <person name="Mullikin J.C."/>
        </authorList>
    </citation>
    <scope>NUCLEOTIDE SEQUENCE [LARGE SCALE GENOMIC DNA]</scope>
</reference>
<protein>
    <submittedName>
        <fullName evidence="4">Leucine rich glioma inactivated 1</fullName>
    </submittedName>
</protein>
<keyword evidence="1" id="KW-0433">Leucine-rich repeat</keyword>
<keyword evidence="3" id="KW-0732">Signal</keyword>
<dbReference type="PANTHER" id="PTHR24367:SF17">
    <property type="entry name" value="LEUCINE-RICH GLIOMA-INACTIVATED PROTEIN 1"/>
    <property type="match status" value="1"/>
</dbReference>